<dbReference type="InterPro" id="IPR008595">
    <property type="entry name" value="DegS"/>
</dbReference>
<keyword evidence="4 8" id="KW-0418">Kinase</keyword>
<dbReference type="Pfam" id="PF02518">
    <property type="entry name" value="HATPase_c"/>
    <property type="match status" value="1"/>
</dbReference>
<dbReference type="PROSITE" id="PS50109">
    <property type="entry name" value="HIS_KIN"/>
    <property type="match status" value="1"/>
</dbReference>
<accession>A0A096BHW4</accession>
<dbReference type="Pfam" id="PF07730">
    <property type="entry name" value="HisKA_3"/>
    <property type="match status" value="1"/>
</dbReference>
<dbReference type="EMBL" id="AZTB01000014">
    <property type="protein sequence ID" value="KGG80785.1"/>
    <property type="molecule type" value="Genomic_DNA"/>
</dbReference>
<reference evidence="8 9" key="1">
    <citation type="submission" date="2013-12" db="EMBL/GenBank/DDBJ databases">
        <title>Draft genome sequence of Caloranaerobacter sp. H53214.</title>
        <authorList>
            <person name="Jiang L.J."/>
            <person name="Shao Z.Z."/>
            <person name="Long M.N."/>
        </authorList>
    </citation>
    <scope>NUCLEOTIDE SEQUENCE [LARGE SCALE GENOMIC DNA]</scope>
    <source>
        <strain evidence="8 9">H53214</strain>
    </source>
</reference>
<comment type="caution">
    <text evidence="8">The sequence shown here is derived from an EMBL/GenBank/DDBJ whole genome shotgun (WGS) entry which is preliminary data.</text>
</comment>
<dbReference type="Gene3D" id="1.20.5.1930">
    <property type="match status" value="1"/>
</dbReference>
<dbReference type="PANTHER" id="PTHR24421">
    <property type="entry name" value="NITRATE/NITRITE SENSOR PROTEIN NARX-RELATED"/>
    <property type="match status" value="1"/>
</dbReference>
<dbReference type="RefSeq" id="WP_035162726.1">
    <property type="nucleotide sequence ID" value="NZ_AZTB01000014.1"/>
</dbReference>
<dbReference type="SUPFAM" id="SSF55874">
    <property type="entry name" value="ATPase domain of HSP90 chaperone/DNA topoisomerase II/histidine kinase"/>
    <property type="match status" value="1"/>
</dbReference>
<feature type="coiled-coil region" evidence="6">
    <location>
        <begin position="33"/>
        <end position="67"/>
    </location>
</feature>
<dbReference type="Gene3D" id="3.30.565.10">
    <property type="entry name" value="Histidine kinase-like ATPase, C-terminal domain"/>
    <property type="match status" value="1"/>
</dbReference>
<evidence type="ECO:0000256" key="2">
    <source>
        <dbReference type="ARBA" id="ARBA00012438"/>
    </source>
</evidence>
<dbReference type="SMART" id="SM00387">
    <property type="entry name" value="HATPase_c"/>
    <property type="match status" value="1"/>
</dbReference>
<gene>
    <name evidence="8" type="ORF">Y919_04125</name>
</gene>
<evidence type="ECO:0000313" key="9">
    <source>
        <dbReference type="Proteomes" id="UP000029622"/>
    </source>
</evidence>
<name>A0A096BHW4_9FIRM</name>
<evidence type="ECO:0000256" key="6">
    <source>
        <dbReference type="SAM" id="Coils"/>
    </source>
</evidence>
<protein>
    <recommendedName>
        <fullName evidence="2">histidine kinase</fullName>
        <ecNumber evidence="2">2.7.13.3</ecNumber>
    </recommendedName>
</protein>
<dbReference type="PIRSF" id="PIRSF003169">
    <property type="entry name" value="STHK_DegS"/>
    <property type="match status" value="1"/>
</dbReference>
<dbReference type="InterPro" id="IPR011712">
    <property type="entry name" value="Sig_transdc_His_kin_sub3_dim/P"/>
</dbReference>
<dbReference type="InterPro" id="IPR003594">
    <property type="entry name" value="HATPase_dom"/>
</dbReference>
<dbReference type="InterPro" id="IPR005467">
    <property type="entry name" value="His_kinase_dom"/>
</dbReference>
<keyword evidence="3" id="KW-0808">Transferase</keyword>
<keyword evidence="5" id="KW-0902">Two-component regulatory system</keyword>
<evidence type="ECO:0000256" key="4">
    <source>
        <dbReference type="ARBA" id="ARBA00022777"/>
    </source>
</evidence>
<evidence type="ECO:0000256" key="3">
    <source>
        <dbReference type="ARBA" id="ARBA00022679"/>
    </source>
</evidence>
<dbReference type="Proteomes" id="UP000029622">
    <property type="component" value="Unassembled WGS sequence"/>
</dbReference>
<feature type="domain" description="Histidine kinase" evidence="7">
    <location>
        <begin position="290"/>
        <end position="384"/>
    </location>
</feature>
<evidence type="ECO:0000256" key="1">
    <source>
        <dbReference type="ARBA" id="ARBA00000085"/>
    </source>
</evidence>
<dbReference type="Pfam" id="PF05384">
    <property type="entry name" value="DegS"/>
    <property type="match status" value="1"/>
</dbReference>
<dbReference type="AlphaFoldDB" id="A0A096BHW4"/>
<dbReference type="GO" id="GO:0016020">
    <property type="term" value="C:membrane"/>
    <property type="evidence" value="ECO:0007669"/>
    <property type="project" value="InterPro"/>
</dbReference>
<dbReference type="GO" id="GO:0046983">
    <property type="term" value="F:protein dimerization activity"/>
    <property type="evidence" value="ECO:0007669"/>
    <property type="project" value="InterPro"/>
</dbReference>
<keyword evidence="6" id="KW-0175">Coiled coil</keyword>
<dbReference type="InterPro" id="IPR036890">
    <property type="entry name" value="HATPase_C_sf"/>
</dbReference>
<dbReference type="PANTHER" id="PTHR24421:SF55">
    <property type="entry name" value="SENSOR HISTIDINE KINASE YDFH"/>
    <property type="match status" value="1"/>
</dbReference>
<sequence length="387" mass="44408">MKKNIVNINRINEILKKTIDSINKGKEEIFDIAEGARKECESIRIELEELKQKVSRLVKEVDVLEIEEKNSRKKLMVISKNFKLYTEEDIKKAYDNAKNLQILLMLKRQEERDLINKRKELEIRLINAEKVLKKAEKLVTQVGVALEYLSGDLSDLSETIEDMHKKQLLGIKILKAQEEERQRVARDIHDGPAQSLANVVIKTEICEKLLDIDANKVRDELKNLKNIVRESLKDIRKIIYDLRPMSIDDLGFIPTVKRYGYNFSEETGINVEVLVIGQFKSMESIVEITLFRVIQEALNNIKKHSKAKNVQIKIETTLKNIIVVVKDDGIGFNVEKKLKETNVVEGGFGILGMRERVELLNGEFQIISSIGKGTSIIFKIPIDGKDD</sequence>
<dbReference type="STRING" id="1156417.Y919_04125"/>
<comment type="catalytic activity">
    <reaction evidence="1">
        <text>ATP + protein L-histidine = ADP + protein N-phospho-L-histidine.</text>
        <dbReference type="EC" id="2.7.13.3"/>
    </reaction>
</comment>
<dbReference type="InterPro" id="IPR050482">
    <property type="entry name" value="Sensor_HK_TwoCompSys"/>
</dbReference>
<dbReference type="GO" id="GO:0000155">
    <property type="term" value="F:phosphorelay sensor kinase activity"/>
    <property type="evidence" value="ECO:0007669"/>
    <property type="project" value="InterPro"/>
</dbReference>
<organism evidence="8 9">
    <name type="scientific">Caloranaerobacter azorensis H53214</name>
    <dbReference type="NCBI Taxonomy" id="1156417"/>
    <lineage>
        <taxon>Bacteria</taxon>
        <taxon>Bacillati</taxon>
        <taxon>Bacillota</taxon>
        <taxon>Tissierellia</taxon>
        <taxon>Tissierellales</taxon>
        <taxon>Thermohalobacteraceae</taxon>
        <taxon>Caloranaerobacter</taxon>
    </lineage>
</organism>
<feature type="coiled-coil region" evidence="6">
    <location>
        <begin position="104"/>
        <end position="138"/>
    </location>
</feature>
<proteinExistence type="predicted"/>
<evidence type="ECO:0000313" key="8">
    <source>
        <dbReference type="EMBL" id="KGG80785.1"/>
    </source>
</evidence>
<dbReference type="CDD" id="cd16917">
    <property type="entry name" value="HATPase_UhpB-NarQ-NarX-like"/>
    <property type="match status" value="1"/>
</dbReference>
<dbReference type="InterPro" id="IPR016381">
    <property type="entry name" value="Sig_transdc_His_kinase_DegS"/>
</dbReference>
<evidence type="ECO:0000259" key="7">
    <source>
        <dbReference type="PROSITE" id="PS50109"/>
    </source>
</evidence>
<dbReference type="EC" id="2.7.13.3" evidence="2"/>
<evidence type="ECO:0000256" key="5">
    <source>
        <dbReference type="ARBA" id="ARBA00023012"/>
    </source>
</evidence>